<dbReference type="InterPro" id="IPR055132">
    <property type="entry name" value="RNase_J_b_CASP"/>
</dbReference>
<keyword evidence="9" id="KW-1185">Reference proteome</keyword>
<gene>
    <name evidence="8" type="ORF">ACFQ14_13845</name>
</gene>
<keyword evidence="3 8" id="KW-0378">Hydrolase</keyword>
<evidence type="ECO:0000256" key="1">
    <source>
        <dbReference type="ARBA" id="ARBA00022722"/>
    </source>
</evidence>
<sequence length="559" mass="60940">MAKNKKTDELVFVPLGGVGEIGMNFAMYGFGPKGDRRWIVVDVGVTFPGDDLPGADLVLPDITFAEVRKKKIDAIILTHAHEDHYGALIALWPMLRAPVYCTPFTAGMLESKQMSEPDAPQIKLNIFRAGETFKVGEFEIEAVHVTHSIPEPCSLMIRTPLGNVIHTGDWKIDHAPTLGNKTDGDHFSRLGDEGVLALICDSTNAMRDGESPSEVEVSESLAKIITDAPGRVLVTTFSSNVGRIRSIAVAAEAAGRKVMILGRSLLRVCDVSRDLGYLDGIAPFLEENDFQSVPRKELVVILTGSQGESRAALGKLSRDDHRNASVAAGDMVIFSSRTIPGNEREVIDIQNALVEQGVDIVLDGEHALVHVSGHPRRNELKKMYEWVRPTIGVPVHGEARHLMAHAALMGECGIPDVAPVRNGDILRLAPGPAEIIGEAPSGRVYKDGKMIGDEDALGIKRRRVLSWVGHVVLSVVVDKRGELMADPEIVCEGLPRMADERDTFEDILYDAALGAYESIAAKHRKDTGRIEQAMEKAIRAEVRDVWGKKPLVNVIVTKV</sequence>
<dbReference type="Pfam" id="PF22505">
    <property type="entry name" value="RNase_J_b_CASP"/>
    <property type="match status" value="1"/>
</dbReference>
<dbReference type="Gene3D" id="3.40.50.10710">
    <property type="entry name" value="Metallo-hydrolase/oxidoreductase"/>
    <property type="match status" value="1"/>
</dbReference>
<dbReference type="Pfam" id="PF07521">
    <property type="entry name" value="RMMBL"/>
    <property type="match status" value="1"/>
</dbReference>
<evidence type="ECO:0000256" key="3">
    <source>
        <dbReference type="ARBA" id="ARBA00022801"/>
    </source>
</evidence>
<dbReference type="RefSeq" id="WP_377213350.1">
    <property type="nucleotide sequence ID" value="NZ_JBHTJV010000013.1"/>
</dbReference>
<comment type="caution">
    <text evidence="8">The sequence shown here is derived from an EMBL/GenBank/DDBJ whole genome shotgun (WGS) entry which is preliminary data.</text>
</comment>
<dbReference type="InterPro" id="IPR001279">
    <property type="entry name" value="Metallo-B-lactamas"/>
</dbReference>
<dbReference type="InterPro" id="IPR011108">
    <property type="entry name" value="RMMBL"/>
</dbReference>
<dbReference type="Proteomes" id="UP001597101">
    <property type="component" value="Unassembled WGS sequence"/>
</dbReference>
<dbReference type="Gene3D" id="3.10.20.580">
    <property type="match status" value="1"/>
</dbReference>
<evidence type="ECO:0000256" key="5">
    <source>
        <dbReference type="ARBA" id="ARBA00022839"/>
    </source>
</evidence>
<dbReference type="InterPro" id="IPR036866">
    <property type="entry name" value="RibonucZ/Hydroxyglut_hydro"/>
</dbReference>
<keyword evidence="1" id="KW-0540">Nuclease</keyword>
<dbReference type="EMBL" id="JBHTJV010000013">
    <property type="protein sequence ID" value="MFD0917488.1"/>
    <property type="molecule type" value="Genomic_DNA"/>
</dbReference>
<dbReference type="PANTHER" id="PTHR43694">
    <property type="entry name" value="RIBONUCLEASE J"/>
    <property type="match status" value="1"/>
</dbReference>
<evidence type="ECO:0000313" key="8">
    <source>
        <dbReference type="EMBL" id="MFD0917488.1"/>
    </source>
</evidence>
<reference evidence="9" key="1">
    <citation type="journal article" date="2019" name="Int. J. Syst. Evol. Microbiol.">
        <title>The Global Catalogue of Microorganisms (GCM) 10K type strain sequencing project: providing services to taxonomists for standard genome sequencing and annotation.</title>
        <authorList>
            <consortium name="The Broad Institute Genomics Platform"/>
            <consortium name="The Broad Institute Genome Sequencing Center for Infectious Disease"/>
            <person name="Wu L."/>
            <person name="Ma J."/>
        </authorList>
    </citation>
    <scope>NUCLEOTIDE SEQUENCE [LARGE SCALE GENOMIC DNA]</scope>
    <source>
        <strain evidence="9">CCUG 60023</strain>
    </source>
</reference>
<keyword evidence="2" id="KW-0479">Metal-binding</keyword>
<evidence type="ECO:0000256" key="4">
    <source>
        <dbReference type="ARBA" id="ARBA00022833"/>
    </source>
</evidence>
<dbReference type="Gene3D" id="3.60.15.10">
    <property type="entry name" value="Ribonuclease Z/Hydroxyacylglutathione hydrolase-like"/>
    <property type="match status" value="1"/>
</dbReference>
<dbReference type="InterPro" id="IPR042173">
    <property type="entry name" value="RNase_J_2"/>
</dbReference>
<proteinExistence type="predicted"/>
<keyword evidence="4" id="KW-0862">Zinc</keyword>
<evidence type="ECO:0000259" key="7">
    <source>
        <dbReference type="SMART" id="SM00849"/>
    </source>
</evidence>
<dbReference type="SMART" id="SM00849">
    <property type="entry name" value="Lactamase_B"/>
    <property type="match status" value="1"/>
</dbReference>
<dbReference type="GO" id="GO:0016787">
    <property type="term" value="F:hydrolase activity"/>
    <property type="evidence" value="ECO:0007669"/>
    <property type="project" value="UniProtKB-KW"/>
</dbReference>
<protein>
    <submittedName>
        <fullName evidence="8">Ribonuclease J</fullName>
        <ecNumber evidence="8">3.1.-.-</ecNumber>
    </submittedName>
</protein>
<feature type="domain" description="Metallo-beta-lactamase" evidence="7">
    <location>
        <begin position="22"/>
        <end position="221"/>
    </location>
</feature>
<keyword evidence="5" id="KW-0269">Exonuclease</keyword>
<dbReference type="CDD" id="cd07714">
    <property type="entry name" value="RNaseJ_MBL-fold"/>
    <property type="match status" value="1"/>
</dbReference>
<dbReference type="EC" id="3.1.-.-" evidence="8"/>
<keyword evidence="6" id="KW-0694">RNA-binding</keyword>
<dbReference type="Pfam" id="PF17770">
    <property type="entry name" value="RNase_J_C"/>
    <property type="match status" value="1"/>
</dbReference>
<accession>A0ABW3FI76</accession>
<evidence type="ECO:0000256" key="6">
    <source>
        <dbReference type="ARBA" id="ARBA00022884"/>
    </source>
</evidence>
<dbReference type="InterPro" id="IPR041636">
    <property type="entry name" value="RNase_J_C"/>
</dbReference>
<dbReference type="Pfam" id="PF12706">
    <property type="entry name" value="Lactamase_B_2"/>
    <property type="match status" value="1"/>
</dbReference>
<dbReference type="SUPFAM" id="SSF56281">
    <property type="entry name" value="Metallo-hydrolase/oxidoreductase"/>
    <property type="match status" value="1"/>
</dbReference>
<organism evidence="8 9">
    <name type="scientific">Pseudahrensia aquimaris</name>
    <dbReference type="NCBI Taxonomy" id="744461"/>
    <lineage>
        <taxon>Bacteria</taxon>
        <taxon>Pseudomonadati</taxon>
        <taxon>Pseudomonadota</taxon>
        <taxon>Alphaproteobacteria</taxon>
        <taxon>Hyphomicrobiales</taxon>
        <taxon>Ahrensiaceae</taxon>
        <taxon>Pseudahrensia</taxon>
    </lineage>
</organism>
<dbReference type="PANTHER" id="PTHR43694:SF1">
    <property type="entry name" value="RIBONUCLEASE J"/>
    <property type="match status" value="1"/>
</dbReference>
<evidence type="ECO:0000313" key="9">
    <source>
        <dbReference type="Proteomes" id="UP001597101"/>
    </source>
</evidence>
<name>A0ABW3FI76_9HYPH</name>
<evidence type="ECO:0000256" key="2">
    <source>
        <dbReference type="ARBA" id="ARBA00022723"/>
    </source>
</evidence>